<name>A0A9D4ALH9_9ROSI</name>
<dbReference type="Proteomes" id="UP000828251">
    <property type="component" value="Unassembled WGS sequence"/>
</dbReference>
<comment type="caution">
    <text evidence="2">The sequence shown here is derived from an EMBL/GenBank/DDBJ whole genome shotgun (WGS) entry which is preliminary data.</text>
</comment>
<evidence type="ECO:0000256" key="1">
    <source>
        <dbReference type="SAM" id="MobiDB-lite"/>
    </source>
</evidence>
<organism evidence="2 3">
    <name type="scientific">Gossypium stocksii</name>
    <dbReference type="NCBI Taxonomy" id="47602"/>
    <lineage>
        <taxon>Eukaryota</taxon>
        <taxon>Viridiplantae</taxon>
        <taxon>Streptophyta</taxon>
        <taxon>Embryophyta</taxon>
        <taxon>Tracheophyta</taxon>
        <taxon>Spermatophyta</taxon>
        <taxon>Magnoliopsida</taxon>
        <taxon>eudicotyledons</taxon>
        <taxon>Gunneridae</taxon>
        <taxon>Pentapetalae</taxon>
        <taxon>rosids</taxon>
        <taxon>malvids</taxon>
        <taxon>Malvales</taxon>
        <taxon>Malvaceae</taxon>
        <taxon>Malvoideae</taxon>
        <taxon>Gossypium</taxon>
    </lineage>
</organism>
<proteinExistence type="predicted"/>
<protein>
    <submittedName>
        <fullName evidence="2">Uncharacterized protein</fullName>
    </submittedName>
</protein>
<sequence length="111" mass="12981">MDNVDEPQHNSLEVEDRLESEEENALAAQIGKETSKDAEIVKVPFLSRLEERQKWDEDETISFLNLFKTLNRENERREMVGGGLAVRYWWCTTWKGGGKSKRNGKRERLRA</sequence>
<dbReference type="OrthoDB" id="10531161at2759"/>
<feature type="region of interest" description="Disordered" evidence="1">
    <location>
        <begin position="1"/>
        <end position="33"/>
    </location>
</feature>
<keyword evidence="3" id="KW-1185">Reference proteome</keyword>
<accession>A0A9D4ALH9</accession>
<evidence type="ECO:0000313" key="2">
    <source>
        <dbReference type="EMBL" id="KAH1129574.1"/>
    </source>
</evidence>
<evidence type="ECO:0000313" key="3">
    <source>
        <dbReference type="Proteomes" id="UP000828251"/>
    </source>
</evidence>
<dbReference type="AlphaFoldDB" id="A0A9D4ALH9"/>
<dbReference type="EMBL" id="JAIQCV010000001">
    <property type="protein sequence ID" value="KAH1129574.1"/>
    <property type="molecule type" value="Genomic_DNA"/>
</dbReference>
<feature type="compositionally biased region" description="Basic and acidic residues" evidence="1">
    <location>
        <begin position="1"/>
        <end position="17"/>
    </location>
</feature>
<gene>
    <name evidence="2" type="ORF">J1N35_000952</name>
</gene>
<reference evidence="2 3" key="1">
    <citation type="journal article" date="2021" name="Plant Biotechnol. J.">
        <title>Multi-omics assisted identification of the key and species-specific regulatory components of drought-tolerant mechanisms in Gossypium stocksii.</title>
        <authorList>
            <person name="Yu D."/>
            <person name="Ke L."/>
            <person name="Zhang D."/>
            <person name="Wu Y."/>
            <person name="Sun Y."/>
            <person name="Mei J."/>
            <person name="Sun J."/>
            <person name="Sun Y."/>
        </authorList>
    </citation>
    <scope>NUCLEOTIDE SEQUENCE [LARGE SCALE GENOMIC DNA]</scope>
    <source>
        <strain evidence="3">cv. E1</strain>
        <tissue evidence="2">Leaf</tissue>
    </source>
</reference>